<evidence type="ECO:0000313" key="3">
    <source>
        <dbReference type="EMBL" id="RSU13808.1"/>
    </source>
</evidence>
<accession>A0A430B0F9</accession>
<keyword evidence="2" id="KW-0732">Signal</keyword>
<dbReference type="PROSITE" id="PS51257">
    <property type="entry name" value="PROKAR_LIPOPROTEIN"/>
    <property type="match status" value="1"/>
</dbReference>
<reference evidence="3 4" key="1">
    <citation type="submission" date="2017-05" db="EMBL/GenBank/DDBJ databases">
        <title>Vagococcus spp. assemblies.</title>
        <authorList>
            <person name="Gulvik C.A."/>
        </authorList>
    </citation>
    <scope>NUCLEOTIDE SEQUENCE [LARGE SCALE GENOMIC DNA]</scope>
    <source>
        <strain evidence="3 4">LMG 24798</strain>
    </source>
</reference>
<name>A0A430B0F9_9ENTE</name>
<dbReference type="Proteomes" id="UP000286773">
    <property type="component" value="Unassembled WGS sequence"/>
</dbReference>
<sequence length="187" mass="20645">MKKKTLFLIFFTGVFLLAGCSQPSKPASTSTGSSEEKQVETTAARDAETIVNNVMVGGTKISFNNTEFNRMSDGQFKEHELWGTFESDNFPGVHVQLDVSDMTTDAYGTIAEYQLADVQWQESEQVYLLGLMEEAVQLSKDGKAKMYKGRTGDVLISVAIFSEKKLTDQELLALESLVSGIKLEYTG</sequence>
<evidence type="ECO:0000256" key="2">
    <source>
        <dbReference type="SAM" id="SignalP"/>
    </source>
</evidence>
<dbReference type="OrthoDB" id="2200235at2"/>
<evidence type="ECO:0000313" key="4">
    <source>
        <dbReference type="Proteomes" id="UP000286773"/>
    </source>
</evidence>
<feature type="signal peptide" evidence="2">
    <location>
        <begin position="1"/>
        <end position="26"/>
    </location>
</feature>
<keyword evidence="4" id="KW-1185">Reference proteome</keyword>
<dbReference type="AlphaFoldDB" id="A0A430B0F9"/>
<proteinExistence type="predicted"/>
<comment type="caution">
    <text evidence="3">The sequence shown here is derived from an EMBL/GenBank/DDBJ whole genome shotgun (WGS) entry which is preliminary data.</text>
</comment>
<evidence type="ECO:0008006" key="5">
    <source>
        <dbReference type="Google" id="ProtNLM"/>
    </source>
</evidence>
<feature type="compositionally biased region" description="Basic and acidic residues" evidence="1">
    <location>
        <begin position="34"/>
        <end position="43"/>
    </location>
</feature>
<feature type="compositionally biased region" description="Polar residues" evidence="1">
    <location>
        <begin position="23"/>
        <end position="33"/>
    </location>
</feature>
<dbReference type="EMBL" id="NGKC01000002">
    <property type="protein sequence ID" value="RSU13808.1"/>
    <property type="molecule type" value="Genomic_DNA"/>
</dbReference>
<protein>
    <recommendedName>
        <fullName evidence="5">Lipoprotein</fullName>
    </recommendedName>
</protein>
<organism evidence="3 4">
    <name type="scientific">Vagococcus acidifermentans</name>
    <dbReference type="NCBI Taxonomy" id="564710"/>
    <lineage>
        <taxon>Bacteria</taxon>
        <taxon>Bacillati</taxon>
        <taxon>Bacillota</taxon>
        <taxon>Bacilli</taxon>
        <taxon>Lactobacillales</taxon>
        <taxon>Enterococcaceae</taxon>
        <taxon>Vagococcus</taxon>
    </lineage>
</organism>
<evidence type="ECO:0000256" key="1">
    <source>
        <dbReference type="SAM" id="MobiDB-lite"/>
    </source>
</evidence>
<gene>
    <name evidence="3" type="ORF">CBF27_02605</name>
</gene>
<dbReference type="RefSeq" id="WP_126812124.1">
    <property type="nucleotide sequence ID" value="NZ_NGKC01000002.1"/>
</dbReference>
<feature type="chain" id="PRO_5019568239" description="Lipoprotein" evidence="2">
    <location>
        <begin position="27"/>
        <end position="187"/>
    </location>
</feature>
<feature type="region of interest" description="Disordered" evidence="1">
    <location>
        <begin position="23"/>
        <end position="43"/>
    </location>
</feature>